<dbReference type="SUPFAM" id="SSF46785">
    <property type="entry name" value="Winged helix' DNA-binding domain"/>
    <property type="match status" value="1"/>
</dbReference>
<comment type="caution">
    <text evidence="2">The sequence shown here is derived from an EMBL/GenBank/DDBJ whole genome shotgun (WGS) entry which is preliminary data.</text>
</comment>
<dbReference type="InterPro" id="IPR039422">
    <property type="entry name" value="MarR/SlyA-like"/>
</dbReference>
<dbReference type="GO" id="GO:0003700">
    <property type="term" value="F:DNA-binding transcription factor activity"/>
    <property type="evidence" value="ECO:0007669"/>
    <property type="project" value="InterPro"/>
</dbReference>
<evidence type="ECO:0000313" key="3">
    <source>
        <dbReference type="Proteomes" id="UP000253426"/>
    </source>
</evidence>
<dbReference type="PROSITE" id="PS50995">
    <property type="entry name" value="HTH_MARR_2"/>
    <property type="match status" value="1"/>
</dbReference>
<dbReference type="EMBL" id="QNRR01000005">
    <property type="protein sequence ID" value="RBP43736.1"/>
    <property type="molecule type" value="Genomic_DNA"/>
</dbReference>
<evidence type="ECO:0000313" key="2">
    <source>
        <dbReference type="EMBL" id="RBP43736.1"/>
    </source>
</evidence>
<dbReference type="GO" id="GO:0006950">
    <property type="term" value="P:response to stress"/>
    <property type="evidence" value="ECO:0007669"/>
    <property type="project" value="TreeGrafter"/>
</dbReference>
<dbReference type="InterPro" id="IPR036390">
    <property type="entry name" value="WH_DNA-bd_sf"/>
</dbReference>
<name>A0A366HMR7_9BACT</name>
<dbReference type="SMART" id="SM00347">
    <property type="entry name" value="HTH_MARR"/>
    <property type="match status" value="1"/>
</dbReference>
<dbReference type="Pfam" id="PF12802">
    <property type="entry name" value="MarR_2"/>
    <property type="match status" value="1"/>
</dbReference>
<dbReference type="GO" id="GO:0003677">
    <property type="term" value="F:DNA binding"/>
    <property type="evidence" value="ECO:0007669"/>
    <property type="project" value="UniProtKB-KW"/>
</dbReference>
<dbReference type="AlphaFoldDB" id="A0A366HMR7"/>
<feature type="domain" description="HTH marR-type" evidence="1">
    <location>
        <begin position="12"/>
        <end position="143"/>
    </location>
</feature>
<sequence>MEGNPAMPQDCAAELLEVVPMVMRAMRAEVRGHRAPELSMPQFRALAFIGRNEGAMLSDVANFLGQSLPAASKLVEGLVVAQFAIRRQDPTDRRKISLKLSPSGEAKHQAILSHARAFLSHKVEHLGEPQRSEILSAMRSLRSIFQPCQPMEVART</sequence>
<dbReference type="InterPro" id="IPR036388">
    <property type="entry name" value="WH-like_DNA-bd_sf"/>
</dbReference>
<keyword evidence="2" id="KW-0238">DNA-binding</keyword>
<dbReference type="Proteomes" id="UP000253426">
    <property type="component" value="Unassembled WGS sequence"/>
</dbReference>
<dbReference type="Gene3D" id="1.10.10.10">
    <property type="entry name" value="Winged helix-like DNA-binding domain superfamily/Winged helix DNA-binding domain"/>
    <property type="match status" value="1"/>
</dbReference>
<organism evidence="2 3">
    <name type="scientific">Roseimicrobium gellanilyticum</name>
    <dbReference type="NCBI Taxonomy" id="748857"/>
    <lineage>
        <taxon>Bacteria</taxon>
        <taxon>Pseudomonadati</taxon>
        <taxon>Verrucomicrobiota</taxon>
        <taxon>Verrucomicrobiia</taxon>
        <taxon>Verrucomicrobiales</taxon>
        <taxon>Verrucomicrobiaceae</taxon>
        <taxon>Roseimicrobium</taxon>
    </lineage>
</organism>
<evidence type="ECO:0000259" key="1">
    <source>
        <dbReference type="PROSITE" id="PS50995"/>
    </source>
</evidence>
<protein>
    <submittedName>
        <fullName evidence="2">DNA-binding MarR family transcriptional regulator</fullName>
    </submittedName>
</protein>
<dbReference type="InterPro" id="IPR000835">
    <property type="entry name" value="HTH_MarR-typ"/>
</dbReference>
<accession>A0A366HMR7</accession>
<keyword evidence="3" id="KW-1185">Reference proteome</keyword>
<gene>
    <name evidence="2" type="ORF">DES53_105135</name>
</gene>
<proteinExistence type="predicted"/>
<reference evidence="2 3" key="1">
    <citation type="submission" date="2018-06" db="EMBL/GenBank/DDBJ databases">
        <title>Genomic Encyclopedia of Type Strains, Phase IV (KMG-IV): sequencing the most valuable type-strain genomes for metagenomic binning, comparative biology and taxonomic classification.</title>
        <authorList>
            <person name="Goeker M."/>
        </authorList>
    </citation>
    <scope>NUCLEOTIDE SEQUENCE [LARGE SCALE GENOMIC DNA]</scope>
    <source>
        <strain evidence="2 3">DSM 25532</strain>
    </source>
</reference>
<dbReference type="PANTHER" id="PTHR33164">
    <property type="entry name" value="TRANSCRIPTIONAL REGULATOR, MARR FAMILY"/>
    <property type="match status" value="1"/>
</dbReference>
<dbReference type="PANTHER" id="PTHR33164:SF43">
    <property type="entry name" value="HTH-TYPE TRANSCRIPTIONAL REPRESSOR YETL"/>
    <property type="match status" value="1"/>
</dbReference>